<dbReference type="AlphaFoldDB" id="A0A852ZA78"/>
<sequence>MAALLQVAGLIEHQHRLPVAEMFHSEVTHVITDRIGVPEA</sequence>
<evidence type="ECO:0000313" key="1">
    <source>
        <dbReference type="EMBL" id="NYH79467.1"/>
    </source>
</evidence>
<proteinExistence type="predicted"/>
<evidence type="ECO:0000313" key="2">
    <source>
        <dbReference type="Proteomes" id="UP000548304"/>
    </source>
</evidence>
<dbReference type="Proteomes" id="UP000548304">
    <property type="component" value="Unassembled WGS sequence"/>
</dbReference>
<comment type="caution">
    <text evidence="1">The sequence shown here is derived from an EMBL/GenBank/DDBJ whole genome shotgun (WGS) entry which is preliminary data.</text>
</comment>
<accession>A0A852ZA78</accession>
<name>A0A852ZA78_9ACTN</name>
<reference evidence="1 2" key="1">
    <citation type="submission" date="2020-07" db="EMBL/GenBank/DDBJ databases">
        <title>Genomic Encyclopedia of Type Strains, Phase III (KMG-III): the genomes of soil and plant-associated and newly described type strains.</title>
        <authorList>
            <person name="Whitman W."/>
        </authorList>
    </citation>
    <scope>NUCLEOTIDE SEQUENCE [LARGE SCALE GENOMIC DNA]</scope>
    <source>
        <strain evidence="1 2">CECT 8576</strain>
    </source>
</reference>
<organism evidence="1 2">
    <name type="scientific">Actinopolyspora biskrensis</name>
    <dbReference type="NCBI Taxonomy" id="1470178"/>
    <lineage>
        <taxon>Bacteria</taxon>
        <taxon>Bacillati</taxon>
        <taxon>Actinomycetota</taxon>
        <taxon>Actinomycetes</taxon>
        <taxon>Actinopolysporales</taxon>
        <taxon>Actinopolysporaceae</taxon>
        <taxon>Actinopolyspora</taxon>
    </lineage>
</organism>
<keyword evidence="2" id="KW-1185">Reference proteome</keyword>
<protein>
    <submittedName>
        <fullName evidence="1">Uncharacterized protein</fullName>
    </submittedName>
</protein>
<dbReference type="EMBL" id="JACBYW010000005">
    <property type="protein sequence ID" value="NYH79467.1"/>
    <property type="molecule type" value="Genomic_DNA"/>
</dbReference>
<gene>
    <name evidence="1" type="ORF">FHR84_002805</name>
</gene>